<reference evidence="2 3" key="1">
    <citation type="submission" date="2018-12" db="EMBL/GenBank/DDBJ databases">
        <title>The complete genome of the methanogenic archaea of the candidate phylum Verstraetearchaeota, obtained from the metagenome of underground thermal water.</title>
        <authorList>
            <person name="Kadnikov V.V."/>
            <person name="Mardanov A.V."/>
            <person name="Beletsky A.V."/>
            <person name="Karnachuk O.V."/>
            <person name="Ravin N.V."/>
        </authorList>
    </citation>
    <scope>NUCLEOTIDE SEQUENCE [LARGE SCALE GENOMIC DNA]</scope>
    <source>
        <strain evidence="2">Ch88</strain>
    </source>
</reference>
<name>A0A3S3S841_METS7</name>
<evidence type="ECO:0000313" key="2">
    <source>
        <dbReference type="EMBL" id="RWX73673.1"/>
    </source>
</evidence>
<dbReference type="PANTHER" id="PTHR35902">
    <property type="entry name" value="S-LAYER DOMAIN-LIKE PROTEIN-RELATED"/>
    <property type="match status" value="1"/>
</dbReference>
<evidence type="ECO:0008006" key="4">
    <source>
        <dbReference type="Google" id="ProtNLM"/>
    </source>
</evidence>
<keyword evidence="1" id="KW-0472">Membrane</keyword>
<keyword evidence="1" id="KW-1133">Transmembrane helix</keyword>
<dbReference type="Proteomes" id="UP000288215">
    <property type="component" value="Unassembled WGS sequence"/>
</dbReference>
<dbReference type="AlphaFoldDB" id="A0A3S3S841"/>
<organism evidence="2 3">
    <name type="scientific">Methanosuratincola subterraneus</name>
    <dbReference type="NCBI Taxonomy" id="2593994"/>
    <lineage>
        <taxon>Archaea</taxon>
        <taxon>Thermoproteota</taxon>
        <taxon>Methanosuratincolia</taxon>
        <taxon>Candidatus Methanomethylicales</taxon>
        <taxon>Candidatus Methanomethylicaceae</taxon>
        <taxon>Candidatus Methanosuratincola (ex Vanwonterghem et al. 2016)</taxon>
    </lineage>
</organism>
<feature type="transmembrane region" description="Helical" evidence="1">
    <location>
        <begin position="707"/>
        <end position="724"/>
    </location>
</feature>
<evidence type="ECO:0000313" key="3">
    <source>
        <dbReference type="Proteomes" id="UP000288215"/>
    </source>
</evidence>
<evidence type="ECO:0000256" key="1">
    <source>
        <dbReference type="SAM" id="Phobius"/>
    </source>
</evidence>
<dbReference type="EMBL" id="RXGA01000002">
    <property type="protein sequence ID" value="RWX73673.1"/>
    <property type="molecule type" value="Genomic_DNA"/>
</dbReference>
<proteinExistence type="predicted"/>
<comment type="caution">
    <text evidence="2">The sequence shown here is derived from an EMBL/GenBank/DDBJ whole genome shotgun (WGS) entry which is preliminary data.</text>
</comment>
<protein>
    <recommendedName>
        <fullName evidence="4">Alpha-galactosidase NEW3 domain-containing protein</fullName>
    </recommendedName>
</protein>
<dbReference type="PANTHER" id="PTHR35902:SF3">
    <property type="entry name" value="NPCBM-ASSOCIATED, NEW3 DOMAIN OF ALPHA-GALACTOSIDASE"/>
    <property type="match status" value="1"/>
</dbReference>
<sequence length="735" mass="77129">MEFGERKNAVFLLLLLIATAGCCQGGTQVLAAAHDFAIKDVYWATPSFPENRTLVVVLSYCGSSTAASLNASLDVSQISADAQTQAVESSYNGTLASGDTVYLEFGFNVSSSAVAGSYLLPLRVEYLVGNTTSSFESSVRADLRGSPDIAVEPLGTTLVKGGVNAIQILVENKGDGLARNVKVAVQSQDIYLTLIGSNRFDLGALQPGASGLVTLALFAENSIGDGSAFSVTVTYDGEDGTPYTRSISVGVKAESPEEPRLAASAGTTELIAGAVNNVTLLISNNGGSAATDITVKVTPVSDRLTLIGANSFHLGDLAPGQSTGIPIQLYLDKQVYGSLRLSVSLGCSDWRNATYADTVSIGFISADPPAPLLEVSANSSSLSPNSVNHVTFIVRNIGTDSAQNVTVSLFSQSPQVAVVVGPGTSSAWEIPANGSLKAERGIFVQPGVFGAVPVYVQVQYRDRLGNYYSYTSAYGFSVAAEPEVVVSTVSTIPSPAFPGDKVVRVVCLIVNSGNYTAENVRIRMGGIPGVVEPSYAGTDRFTIPYLQVGSSVQIQFLVDIAGSAAPGYYEIPITIETASGNSTTSIPLTVREKAPVSVERIYFDREVTPGARNVKVFVQLSNNGSQTAEQLRLSLVSGYITGSTSTLVGSLPGNSSKIVMMEVDVDQKVAPGSLGVDVELSWVQDGRQLSDASYRDLPIAPTPGISPLWYAAVVVLAAILAIVFRKRLSAMVRRQ</sequence>
<dbReference type="PROSITE" id="PS51257">
    <property type="entry name" value="PROKAR_LIPOPROTEIN"/>
    <property type="match status" value="1"/>
</dbReference>
<keyword evidence="1" id="KW-0812">Transmembrane</keyword>
<gene>
    <name evidence="2" type="ORF">Metus_0452</name>
</gene>
<accession>A0A3S3S841</accession>